<keyword evidence="7" id="KW-1185">Reference proteome</keyword>
<feature type="transmembrane region" description="Helical" evidence="5">
    <location>
        <begin position="47"/>
        <end position="72"/>
    </location>
</feature>
<dbReference type="Pfam" id="PF05101">
    <property type="entry name" value="VirB3"/>
    <property type="match status" value="1"/>
</dbReference>
<dbReference type="RefSeq" id="WP_185778579.1">
    <property type="nucleotide sequence ID" value="NZ_JACJUU010000001.1"/>
</dbReference>
<evidence type="ECO:0000313" key="7">
    <source>
        <dbReference type="Proteomes" id="UP000545386"/>
    </source>
</evidence>
<keyword evidence="2 5" id="KW-0812">Transmembrane</keyword>
<comment type="caution">
    <text evidence="6">The sequence shown here is derived from an EMBL/GenBank/DDBJ whole genome shotgun (WGS) entry which is preliminary data.</text>
</comment>
<evidence type="ECO:0000256" key="4">
    <source>
        <dbReference type="ARBA" id="ARBA00023136"/>
    </source>
</evidence>
<accession>A0A842HLZ6</accession>
<dbReference type="EMBL" id="JACJUU010000001">
    <property type="protein sequence ID" value="MBC2768772.1"/>
    <property type="molecule type" value="Genomic_DNA"/>
</dbReference>
<dbReference type="AlphaFoldDB" id="A0A842HLZ6"/>
<organism evidence="6 7">
    <name type="scientific">Pusillimonas minor</name>
    <dbReference type="NCBI Taxonomy" id="2697024"/>
    <lineage>
        <taxon>Bacteria</taxon>
        <taxon>Pseudomonadati</taxon>
        <taxon>Pseudomonadota</taxon>
        <taxon>Betaproteobacteria</taxon>
        <taxon>Burkholderiales</taxon>
        <taxon>Alcaligenaceae</taxon>
        <taxon>Pusillimonas</taxon>
    </lineage>
</organism>
<protein>
    <submittedName>
        <fullName evidence="6">VirB3 family type IV secretion system protein</fullName>
    </submittedName>
</protein>
<evidence type="ECO:0000256" key="1">
    <source>
        <dbReference type="ARBA" id="ARBA00004370"/>
    </source>
</evidence>
<evidence type="ECO:0000313" key="6">
    <source>
        <dbReference type="EMBL" id="MBC2768772.1"/>
    </source>
</evidence>
<name>A0A842HLZ6_9BURK</name>
<dbReference type="InterPro" id="IPR007792">
    <property type="entry name" value="T4SS_VirB3/TrbD/AvhB"/>
</dbReference>
<dbReference type="Proteomes" id="UP000545386">
    <property type="component" value="Unassembled WGS sequence"/>
</dbReference>
<gene>
    <name evidence="6" type="ORF">GTU67_02450</name>
</gene>
<evidence type="ECO:0000256" key="2">
    <source>
        <dbReference type="ARBA" id="ARBA00022692"/>
    </source>
</evidence>
<comment type="subcellular location">
    <subcellularLocation>
        <location evidence="1">Membrane</location>
    </subcellularLocation>
</comment>
<keyword evidence="4 5" id="KW-0472">Membrane</keyword>
<evidence type="ECO:0000256" key="3">
    <source>
        <dbReference type="ARBA" id="ARBA00022989"/>
    </source>
</evidence>
<keyword evidence="3 5" id="KW-1133">Transmembrane helix</keyword>
<proteinExistence type="predicted"/>
<dbReference type="GO" id="GO:0016020">
    <property type="term" value="C:membrane"/>
    <property type="evidence" value="ECO:0007669"/>
    <property type="project" value="UniProtKB-SubCell"/>
</dbReference>
<evidence type="ECO:0000256" key="5">
    <source>
        <dbReference type="SAM" id="Phobius"/>
    </source>
</evidence>
<reference evidence="6 7" key="1">
    <citation type="submission" date="2020-08" db="EMBL/GenBank/DDBJ databases">
        <title>Paraeoetvoesia sp. YC-7-48 draft genome sequence.</title>
        <authorList>
            <person name="Yao L."/>
        </authorList>
    </citation>
    <scope>NUCLEOTIDE SEQUENCE [LARGE SCALE GENOMIC DNA]</scope>
    <source>
        <strain evidence="7">YC-7-48</strain>
    </source>
</reference>
<sequence>MAAPKPQVQNTDTHNTPVSAIPEHHVRLFKGATRVATIKGGVPARPFVIMMCIVGFLAMFTIWLLLLIPVLYPIMAIISRHDDRAFWTLELWVRTKLFAANKRFWNAISFTPTPYHRRRAWCRQREDSDI</sequence>